<keyword evidence="2" id="KW-0819">tRNA processing</keyword>
<dbReference type="PANTHER" id="PTHR15441">
    <property type="entry name" value="RIBONUCLEASE P PROTEIN SUBUNIT P14"/>
    <property type="match status" value="1"/>
</dbReference>
<dbReference type="Proteomes" id="UP001217918">
    <property type="component" value="Unassembled WGS sequence"/>
</dbReference>
<name>A0AAD9MCD7_9PEZI</name>
<feature type="compositionally biased region" description="Acidic residues" evidence="3">
    <location>
        <begin position="129"/>
        <end position="145"/>
    </location>
</feature>
<protein>
    <submittedName>
        <fullName evidence="4">Uncharacterized protein</fullName>
    </submittedName>
</protein>
<gene>
    <name evidence="4" type="ORF">P8C59_005567</name>
</gene>
<evidence type="ECO:0000256" key="1">
    <source>
        <dbReference type="ARBA" id="ARBA00010800"/>
    </source>
</evidence>
<dbReference type="GO" id="GO:0030681">
    <property type="term" value="C:multimeric ribonuclease P complex"/>
    <property type="evidence" value="ECO:0007669"/>
    <property type="project" value="TreeGrafter"/>
</dbReference>
<comment type="similarity">
    <text evidence="1">Belongs to the eukaryotic/archaeal RNase P protein component 2 family.</text>
</comment>
<comment type="caution">
    <text evidence="4">The sequence shown here is derived from an EMBL/GenBank/DDBJ whole genome shotgun (WGS) entry which is preliminary data.</text>
</comment>
<dbReference type="InterPro" id="IPR002759">
    <property type="entry name" value="Pop5/Rpp14/Rnp2-like"/>
</dbReference>
<proteinExistence type="inferred from homology"/>
<keyword evidence="5" id="KW-1185">Reference proteome</keyword>
<evidence type="ECO:0000256" key="2">
    <source>
        <dbReference type="ARBA" id="ARBA00022694"/>
    </source>
</evidence>
<dbReference type="GO" id="GO:0033204">
    <property type="term" value="F:ribonuclease P RNA binding"/>
    <property type="evidence" value="ECO:0007669"/>
    <property type="project" value="TreeGrafter"/>
</dbReference>
<evidence type="ECO:0000256" key="3">
    <source>
        <dbReference type="SAM" id="MobiDB-lite"/>
    </source>
</evidence>
<reference evidence="4" key="1">
    <citation type="journal article" date="2023" name="Mol. Plant Microbe Interact.">
        <title>Elucidating the Obligate Nature and Biological Capacity of an Invasive Fungal Corn Pathogen.</title>
        <authorList>
            <person name="MacCready J.S."/>
            <person name="Roggenkamp E.M."/>
            <person name="Gdanetz K."/>
            <person name="Chilvers M.I."/>
        </authorList>
    </citation>
    <scope>NUCLEOTIDE SEQUENCE</scope>
    <source>
        <strain evidence="4">PM02</strain>
    </source>
</reference>
<accession>A0AAD9MCD7</accession>
<feature type="region of interest" description="Disordered" evidence="3">
    <location>
        <begin position="126"/>
        <end position="145"/>
    </location>
</feature>
<evidence type="ECO:0000313" key="4">
    <source>
        <dbReference type="EMBL" id="KAK2071117.1"/>
    </source>
</evidence>
<dbReference type="GO" id="GO:0001682">
    <property type="term" value="P:tRNA 5'-leader removal"/>
    <property type="evidence" value="ECO:0007669"/>
    <property type="project" value="InterPro"/>
</dbReference>
<dbReference type="AlphaFoldDB" id="A0AAD9MCD7"/>
<organism evidence="4 5">
    <name type="scientific">Phyllachora maydis</name>
    <dbReference type="NCBI Taxonomy" id="1825666"/>
    <lineage>
        <taxon>Eukaryota</taxon>
        <taxon>Fungi</taxon>
        <taxon>Dikarya</taxon>
        <taxon>Ascomycota</taxon>
        <taxon>Pezizomycotina</taxon>
        <taxon>Sordariomycetes</taxon>
        <taxon>Sordariomycetidae</taxon>
        <taxon>Phyllachorales</taxon>
        <taxon>Phyllachoraceae</taxon>
        <taxon>Phyllachora</taxon>
    </lineage>
</organism>
<dbReference type="GO" id="GO:0005730">
    <property type="term" value="C:nucleolus"/>
    <property type="evidence" value="ECO:0007669"/>
    <property type="project" value="TreeGrafter"/>
</dbReference>
<dbReference type="GO" id="GO:0000172">
    <property type="term" value="C:ribonuclease MRP complex"/>
    <property type="evidence" value="ECO:0007669"/>
    <property type="project" value="TreeGrafter"/>
</dbReference>
<dbReference type="Gene3D" id="3.30.70.3250">
    <property type="entry name" value="Ribonuclease P, Pop5 subunit"/>
    <property type="match status" value="1"/>
</dbReference>
<dbReference type="InterPro" id="IPR038085">
    <property type="entry name" value="Rnp2-like_sf"/>
</dbReference>
<sequence length="145" mass="15742">MVRVKHRLRYCSMTSLFGDYGAGTAASLQVKYLSNATSTFILRASRAHHRLVWAALTLMDKVPCVSGRPCVFRVVRVSGTMRKVEDEVILRSRAMMQAAKDEMAGKSSDTLHALFGGQAQDRDAAMVDALDEGAASDEGEESDAG</sequence>
<dbReference type="Pfam" id="PF01900">
    <property type="entry name" value="RNase_P_Rpp14"/>
    <property type="match status" value="1"/>
</dbReference>
<dbReference type="PANTHER" id="PTHR15441:SF2">
    <property type="entry name" value="RIBONUCLEASE P_MRP PROTEIN SUBUNIT POP5"/>
    <property type="match status" value="1"/>
</dbReference>
<dbReference type="EMBL" id="JAQQPM010000004">
    <property type="protein sequence ID" value="KAK2071117.1"/>
    <property type="molecule type" value="Genomic_DNA"/>
</dbReference>
<dbReference type="SUPFAM" id="SSF160350">
    <property type="entry name" value="Rnp2-like"/>
    <property type="match status" value="1"/>
</dbReference>
<evidence type="ECO:0000313" key="5">
    <source>
        <dbReference type="Proteomes" id="UP001217918"/>
    </source>
</evidence>